<evidence type="ECO:0000313" key="3">
    <source>
        <dbReference type="EMBL" id="RCV91783.1"/>
    </source>
</evidence>
<organism evidence="3 4">
    <name type="scientific">Billgrantia montanilacus</name>
    <dbReference type="NCBI Taxonomy" id="2282305"/>
    <lineage>
        <taxon>Bacteria</taxon>
        <taxon>Pseudomonadati</taxon>
        <taxon>Pseudomonadota</taxon>
        <taxon>Gammaproteobacteria</taxon>
        <taxon>Oceanospirillales</taxon>
        <taxon>Halomonadaceae</taxon>
        <taxon>Billgrantia</taxon>
    </lineage>
</organism>
<dbReference type="Gene3D" id="2.60.40.1890">
    <property type="entry name" value="PCu(A)C copper chaperone"/>
    <property type="match status" value="1"/>
</dbReference>
<dbReference type="RefSeq" id="WP_114477233.1">
    <property type="nucleotide sequence ID" value="NZ_QPII01000001.1"/>
</dbReference>
<dbReference type="InterPro" id="IPR036182">
    <property type="entry name" value="PCuAC_sf"/>
</dbReference>
<dbReference type="EMBL" id="QPII01000001">
    <property type="protein sequence ID" value="RCV91783.1"/>
    <property type="molecule type" value="Genomic_DNA"/>
</dbReference>
<sequence length="170" mass="18241">MMLPRTLLLATGLSLVSLAAFADPLTVEDAQVRAVPPGSETSAAFMTLHNTGNKDITLVDASSPAAEVMELHNHEDIDGVMQMRKVSSIIVPAGETVALAPGGLHMMLIGLISPLVEGEPVEIELRFESGTSQRFEAPVQRIVVDSGGRHGHEPEPEHELEHGHKQEHAH</sequence>
<protein>
    <submittedName>
        <fullName evidence="3">Copper chaperone PCu(A)C</fullName>
    </submittedName>
</protein>
<accession>A0A368U9Q1</accession>
<dbReference type="PANTHER" id="PTHR36302:SF1">
    <property type="entry name" value="COPPER CHAPERONE PCU(A)C"/>
    <property type="match status" value="1"/>
</dbReference>
<evidence type="ECO:0000313" key="4">
    <source>
        <dbReference type="Proteomes" id="UP000252405"/>
    </source>
</evidence>
<dbReference type="OrthoDB" id="9796962at2"/>
<gene>
    <name evidence="3" type="ORF">DU505_01575</name>
</gene>
<proteinExistence type="predicted"/>
<feature type="compositionally biased region" description="Basic and acidic residues" evidence="1">
    <location>
        <begin position="147"/>
        <end position="170"/>
    </location>
</feature>
<feature type="region of interest" description="Disordered" evidence="1">
    <location>
        <begin position="146"/>
        <end position="170"/>
    </location>
</feature>
<feature type="chain" id="PRO_5016662503" evidence="2">
    <location>
        <begin position="23"/>
        <end position="170"/>
    </location>
</feature>
<keyword evidence="4" id="KW-1185">Reference proteome</keyword>
<dbReference type="PANTHER" id="PTHR36302">
    <property type="entry name" value="BLR7088 PROTEIN"/>
    <property type="match status" value="1"/>
</dbReference>
<dbReference type="Pfam" id="PF04314">
    <property type="entry name" value="PCuAC"/>
    <property type="match status" value="1"/>
</dbReference>
<keyword evidence="2" id="KW-0732">Signal</keyword>
<dbReference type="Proteomes" id="UP000252405">
    <property type="component" value="Unassembled WGS sequence"/>
</dbReference>
<dbReference type="InterPro" id="IPR058248">
    <property type="entry name" value="Lxx211020-like"/>
</dbReference>
<dbReference type="InterPro" id="IPR007410">
    <property type="entry name" value="LpqE-like"/>
</dbReference>
<evidence type="ECO:0000256" key="2">
    <source>
        <dbReference type="SAM" id="SignalP"/>
    </source>
</evidence>
<dbReference type="AlphaFoldDB" id="A0A368U9Q1"/>
<evidence type="ECO:0000256" key="1">
    <source>
        <dbReference type="SAM" id="MobiDB-lite"/>
    </source>
</evidence>
<reference evidence="3 4" key="1">
    <citation type="submission" date="2018-07" db="EMBL/GenBank/DDBJ databases">
        <title>Halomonas montanilacus sp. nov., isolated from Lake Pengyan on Tibetan Plateau.</title>
        <authorList>
            <person name="Lu H."/>
            <person name="Xing P."/>
            <person name="Wu Q."/>
        </authorList>
    </citation>
    <scope>NUCLEOTIDE SEQUENCE [LARGE SCALE GENOMIC DNA]</scope>
    <source>
        <strain evidence="3 4">PYC7W</strain>
    </source>
</reference>
<comment type="caution">
    <text evidence="3">The sequence shown here is derived from an EMBL/GenBank/DDBJ whole genome shotgun (WGS) entry which is preliminary data.</text>
</comment>
<name>A0A368U9Q1_9GAMM</name>
<dbReference type="SUPFAM" id="SSF110087">
    <property type="entry name" value="DR1885-like metal-binding protein"/>
    <property type="match status" value="1"/>
</dbReference>
<feature type="signal peptide" evidence="2">
    <location>
        <begin position="1"/>
        <end position="22"/>
    </location>
</feature>